<dbReference type="PANTHER" id="PTHR39200:SF1">
    <property type="entry name" value="AUTO-TRANSPORTER ADHESIN HEAD GIN DOMAIN-CONTAINING PROTEIN-RELATED"/>
    <property type="match status" value="1"/>
</dbReference>
<feature type="signal peptide" evidence="1">
    <location>
        <begin position="1"/>
        <end position="22"/>
    </location>
</feature>
<organism evidence="3 4">
    <name type="scientific">Algoriphagus faecimaris</name>
    <dbReference type="NCBI Taxonomy" id="686796"/>
    <lineage>
        <taxon>Bacteria</taxon>
        <taxon>Pseudomonadati</taxon>
        <taxon>Bacteroidota</taxon>
        <taxon>Cytophagia</taxon>
        <taxon>Cytophagales</taxon>
        <taxon>Cyclobacteriaceae</taxon>
        <taxon>Algoriphagus</taxon>
    </lineage>
</organism>
<dbReference type="EMBL" id="FNAC01000077">
    <property type="protein sequence ID" value="SDD84534.1"/>
    <property type="molecule type" value="Genomic_DNA"/>
</dbReference>
<accession>A0A1G6Y208</accession>
<protein>
    <submittedName>
        <fullName evidence="3">Putative auto-transporter adhesin, head GIN domain</fullName>
    </submittedName>
</protein>
<name>A0A1G6Y208_9BACT</name>
<keyword evidence="4" id="KW-1185">Reference proteome</keyword>
<dbReference type="Pfam" id="PF10988">
    <property type="entry name" value="DUF2807"/>
    <property type="match status" value="1"/>
</dbReference>
<sequence length="230" mass="24358">MNRIKTTAIVLLLFLLGYTAQAQGTETRTPGAFNKIESGGSWEVYVAIGSKDEVRIESGNIDLDKVITEVDGRTLKLKLERGNYRNVDLKFYVTVRTLEGLGSSGSGAIFLDDDVETDRLSLAVSGSGLIRMKKVYAYNLNVGISGSGDIIVDGGAVEELKVGQSGSGDFEAIRLVAQEVSVAKSGSGDSHLTAEKSLKVASSGSGDVIYRGDPVKKSIAMTGSSKLIKD</sequence>
<dbReference type="Proteomes" id="UP000199060">
    <property type="component" value="Unassembled WGS sequence"/>
</dbReference>
<evidence type="ECO:0000256" key="1">
    <source>
        <dbReference type="SAM" id="SignalP"/>
    </source>
</evidence>
<reference evidence="4" key="1">
    <citation type="submission" date="2016-10" db="EMBL/GenBank/DDBJ databases">
        <authorList>
            <person name="Varghese N."/>
            <person name="Submissions S."/>
        </authorList>
    </citation>
    <scope>NUCLEOTIDE SEQUENCE [LARGE SCALE GENOMIC DNA]</scope>
    <source>
        <strain evidence="4">DSM 23095</strain>
    </source>
</reference>
<dbReference type="PANTHER" id="PTHR39200">
    <property type="entry name" value="HYPOTHETICAL EXPORTED PROTEIN"/>
    <property type="match status" value="1"/>
</dbReference>
<dbReference type="InterPro" id="IPR021255">
    <property type="entry name" value="DUF2807"/>
</dbReference>
<dbReference type="AlphaFoldDB" id="A0A1G6Y208"/>
<gene>
    <name evidence="3" type="ORF">SAMN04488104_10778</name>
</gene>
<evidence type="ECO:0000259" key="2">
    <source>
        <dbReference type="Pfam" id="PF10988"/>
    </source>
</evidence>
<dbReference type="OrthoDB" id="680270at2"/>
<feature type="domain" description="Putative auto-transporter adhesin head GIN" evidence="2">
    <location>
        <begin position="32"/>
        <end position="214"/>
    </location>
</feature>
<feature type="chain" id="PRO_5011735332" evidence="1">
    <location>
        <begin position="23"/>
        <end position="230"/>
    </location>
</feature>
<dbReference type="STRING" id="686796.SAMN04488104_10778"/>
<evidence type="ECO:0000313" key="4">
    <source>
        <dbReference type="Proteomes" id="UP000199060"/>
    </source>
</evidence>
<proteinExistence type="predicted"/>
<dbReference type="Gene3D" id="2.160.20.120">
    <property type="match status" value="1"/>
</dbReference>
<keyword evidence="1" id="KW-0732">Signal</keyword>
<evidence type="ECO:0000313" key="3">
    <source>
        <dbReference type="EMBL" id="SDD84534.1"/>
    </source>
</evidence>
<dbReference type="RefSeq" id="WP_087941450.1">
    <property type="nucleotide sequence ID" value="NZ_FNAC01000077.1"/>
</dbReference>